<keyword evidence="3" id="KW-1185">Reference proteome</keyword>
<feature type="compositionally biased region" description="Polar residues" evidence="1">
    <location>
        <begin position="114"/>
        <end position="123"/>
    </location>
</feature>
<sequence>MITSPSSSSSNGASKTDELREDCKQNNKFEAHKVLSLTTLTVKKVLTFMEEGVTMSDDEVMLEDIVDTAVSVGKGDLGMGTGESDASDSSDLHAGAAESDTLDGARASDKDNIDNGSISTGVN</sequence>
<gene>
    <name evidence="2" type="ORF">H0H81_001944</name>
</gene>
<comment type="caution">
    <text evidence="2">The sequence shown here is derived from an EMBL/GenBank/DDBJ whole genome shotgun (WGS) entry which is preliminary data.</text>
</comment>
<feature type="region of interest" description="Disordered" evidence="1">
    <location>
        <begin position="1"/>
        <end position="21"/>
    </location>
</feature>
<feature type="compositionally biased region" description="Low complexity" evidence="1">
    <location>
        <begin position="1"/>
        <end position="10"/>
    </location>
</feature>
<dbReference type="Proteomes" id="UP000717328">
    <property type="component" value="Unassembled WGS sequence"/>
</dbReference>
<reference evidence="2" key="1">
    <citation type="submission" date="2021-02" db="EMBL/GenBank/DDBJ databases">
        <authorList>
            <person name="Nieuwenhuis M."/>
            <person name="Van De Peppel L.J.J."/>
        </authorList>
    </citation>
    <scope>NUCLEOTIDE SEQUENCE</scope>
    <source>
        <strain evidence="2">D49</strain>
    </source>
</reference>
<evidence type="ECO:0000256" key="1">
    <source>
        <dbReference type="SAM" id="MobiDB-lite"/>
    </source>
</evidence>
<dbReference type="EMBL" id="JABCKI010000698">
    <property type="protein sequence ID" value="KAG5649801.1"/>
    <property type="molecule type" value="Genomic_DNA"/>
</dbReference>
<protein>
    <submittedName>
        <fullName evidence="2">Uncharacterized protein</fullName>
    </submittedName>
</protein>
<dbReference type="AlphaFoldDB" id="A0A9P7KJM3"/>
<proteinExistence type="predicted"/>
<organism evidence="2 3">
    <name type="scientific">Sphagnurus paluster</name>
    <dbReference type="NCBI Taxonomy" id="117069"/>
    <lineage>
        <taxon>Eukaryota</taxon>
        <taxon>Fungi</taxon>
        <taxon>Dikarya</taxon>
        <taxon>Basidiomycota</taxon>
        <taxon>Agaricomycotina</taxon>
        <taxon>Agaricomycetes</taxon>
        <taxon>Agaricomycetidae</taxon>
        <taxon>Agaricales</taxon>
        <taxon>Tricholomatineae</taxon>
        <taxon>Lyophyllaceae</taxon>
        <taxon>Sphagnurus</taxon>
    </lineage>
</organism>
<reference evidence="2" key="2">
    <citation type="submission" date="2021-10" db="EMBL/GenBank/DDBJ databases">
        <title>Phylogenomics reveals ancestral predisposition of the termite-cultivated fungus Termitomyces towards a domesticated lifestyle.</title>
        <authorList>
            <person name="Auxier B."/>
            <person name="Grum-Grzhimaylo A."/>
            <person name="Cardenas M.E."/>
            <person name="Lodge J.D."/>
            <person name="Laessoe T."/>
            <person name="Pedersen O."/>
            <person name="Smith M.E."/>
            <person name="Kuyper T.W."/>
            <person name="Franco-Molano E.A."/>
            <person name="Baroni T.J."/>
            <person name="Aanen D.K."/>
        </authorList>
    </citation>
    <scope>NUCLEOTIDE SEQUENCE</scope>
    <source>
        <strain evidence="2">D49</strain>
    </source>
</reference>
<evidence type="ECO:0000313" key="2">
    <source>
        <dbReference type="EMBL" id="KAG5649801.1"/>
    </source>
</evidence>
<feature type="region of interest" description="Disordered" evidence="1">
    <location>
        <begin position="74"/>
        <end position="123"/>
    </location>
</feature>
<accession>A0A9P7KJM3</accession>
<evidence type="ECO:0000313" key="3">
    <source>
        <dbReference type="Proteomes" id="UP000717328"/>
    </source>
</evidence>
<name>A0A9P7KJM3_9AGAR</name>